<accession>A0A5D3BFW7</accession>
<organism evidence="1 2">
    <name type="scientific">Cucumis melo var. makuwa</name>
    <name type="common">Oriental melon</name>
    <dbReference type="NCBI Taxonomy" id="1194695"/>
    <lineage>
        <taxon>Eukaryota</taxon>
        <taxon>Viridiplantae</taxon>
        <taxon>Streptophyta</taxon>
        <taxon>Embryophyta</taxon>
        <taxon>Tracheophyta</taxon>
        <taxon>Spermatophyta</taxon>
        <taxon>Magnoliopsida</taxon>
        <taxon>eudicotyledons</taxon>
        <taxon>Gunneridae</taxon>
        <taxon>Pentapetalae</taxon>
        <taxon>rosids</taxon>
        <taxon>fabids</taxon>
        <taxon>Cucurbitales</taxon>
        <taxon>Cucurbitaceae</taxon>
        <taxon>Benincaseae</taxon>
        <taxon>Cucumis</taxon>
    </lineage>
</organism>
<gene>
    <name evidence="1" type="ORF">E5676_scaffold429G00080</name>
</gene>
<comment type="caution">
    <text evidence="1">The sequence shown here is derived from an EMBL/GenBank/DDBJ whole genome shotgun (WGS) entry which is preliminary data.</text>
</comment>
<reference evidence="1 2" key="1">
    <citation type="submission" date="2019-08" db="EMBL/GenBank/DDBJ databases">
        <title>Draft genome sequences of two oriental melons (Cucumis melo L. var makuwa).</title>
        <authorList>
            <person name="Kwon S.-Y."/>
        </authorList>
    </citation>
    <scope>NUCLEOTIDE SEQUENCE [LARGE SCALE GENOMIC DNA]</scope>
    <source>
        <strain evidence="2">cv. Chang Bougi</strain>
        <tissue evidence="1">Leaf</tissue>
    </source>
</reference>
<name>A0A5D3BFW7_CUCMM</name>
<protein>
    <submittedName>
        <fullName evidence="1">Dimer_Tnp_hAT domain-containing protein</fullName>
    </submittedName>
</protein>
<sequence>MWEIDGDSFDSLEDAGMHEVANLSLDKPESEAIALTDASGEAQVRDYQEDIGEE</sequence>
<proteinExistence type="predicted"/>
<evidence type="ECO:0000313" key="2">
    <source>
        <dbReference type="Proteomes" id="UP000321947"/>
    </source>
</evidence>
<dbReference type="AlphaFoldDB" id="A0A5D3BFW7"/>
<evidence type="ECO:0000313" key="1">
    <source>
        <dbReference type="EMBL" id="TYJ98680.1"/>
    </source>
</evidence>
<dbReference type="EMBL" id="SSTD01017952">
    <property type="protein sequence ID" value="TYJ98680.1"/>
    <property type="molecule type" value="Genomic_DNA"/>
</dbReference>
<dbReference type="Proteomes" id="UP000321947">
    <property type="component" value="Unassembled WGS sequence"/>
</dbReference>